<accession>A0A6I3LL35</accession>
<evidence type="ECO:0000313" key="2">
    <source>
        <dbReference type="EMBL" id="MTG99063.1"/>
    </source>
</evidence>
<dbReference type="InterPro" id="IPR052158">
    <property type="entry name" value="INH-QAR"/>
</dbReference>
<reference evidence="2 3" key="1">
    <citation type="submission" date="2019-11" db="EMBL/GenBank/DDBJ databases">
        <title>Genome of Strain BIT-d1.</title>
        <authorList>
            <person name="Yang Y."/>
        </authorList>
    </citation>
    <scope>NUCLEOTIDE SEQUENCE [LARGE SCALE GENOMIC DNA]</scope>
    <source>
        <strain evidence="2 3">BIT-d1</strain>
    </source>
</reference>
<dbReference type="InterPro" id="IPR002818">
    <property type="entry name" value="DJ-1/PfpI"/>
</dbReference>
<evidence type="ECO:0000313" key="3">
    <source>
        <dbReference type="Proteomes" id="UP000438760"/>
    </source>
</evidence>
<dbReference type="SUPFAM" id="SSF52317">
    <property type="entry name" value="Class I glutamine amidotransferase-like"/>
    <property type="match status" value="1"/>
</dbReference>
<name>A0A6I3LL35_9FLAO</name>
<protein>
    <submittedName>
        <fullName evidence="2">DJ-1/PfpI family protein</fullName>
    </submittedName>
</protein>
<comment type="caution">
    <text evidence="2">The sequence shown here is derived from an EMBL/GenBank/DDBJ whole genome shotgun (WGS) entry which is preliminary data.</text>
</comment>
<dbReference type="GO" id="GO:0006355">
    <property type="term" value="P:regulation of DNA-templated transcription"/>
    <property type="evidence" value="ECO:0007669"/>
    <property type="project" value="TreeGrafter"/>
</dbReference>
<dbReference type="Proteomes" id="UP000438760">
    <property type="component" value="Unassembled WGS sequence"/>
</dbReference>
<evidence type="ECO:0000259" key="1">
    <source>
        <dbReference type="Pfam" id="PF01965"/>
    </source>
</evidence>
<dbReference type="Pfam" id="PF01965">
    <property type="entry name" value="DJ-1_PfpI"/>
    <property type="match status" value="1"/>
</dbReference>
<dbReference type="PANTHER" id="PTHR43130">
    <property type="entry name" value="ARAC-FAMILY TRANSCRIPTIONAL REGULATOR"/>
    <property type="match status" value="1"/>
</dbReference>
<proteinExistence type="predicted"/>
<dbReference type="AlphaFoldDB" id="A0A6I3LL35"/>
<gene>
    <name evidence="2" type="ORF">GJV76_13125</name>
</gene>
<dbReference type="InterPro" id="IPR029062">
    <property type="entry name" value="Class_I_gatase-like"/>
</dbReference>
<organism evidence="2 3">
    <name type="scientific">Myroides albus</name>
    <dbReference type="NCBI Taxonomy" id="2562892"/>
    <lineage>
        <taxon>Bacteria</taxon>
        <taxon>Pseudomonadati</taxon>
        <taxon>Bacteroidota</taxon>
        <taxon>Flavobacteriia</taxon>
        <taxon>Flavobacteriales</taxon>
        <taxon>Flavobacteriaceae</taxon>
        <taxon>Myroides</taxon>
    </lineage>
</organism>
<dbReference type="CDD" id="cd03139">
    <property type="entry name" value="GATase1_PfpI_2"/>
    <property type="match status" value="1"/>
</dbReference>
<dbReference type="Gene3D" id="3.40.50.880">
    <property type="match status" value="1"/>
</dbReference>
<dbReference type="OrthoDB" id="6382410at2"/>
<sequence>MKLNIIITFLLCYFPIIVSGQTKVRIGVFVYPEMELQDFAGPTDVFIKANRLTDKQYQIYLFSQDGNQIKTEQGLVCITPSYSFDNLPLVDLILLPGAPSDAVKALSEQVQIKQFLIQKKQEGVKLASVCTGAYLLGYAGLLDNRKFTTHFMQANNMQDQFVKAVLVKDVRLVDSQEVLTASGITSGIDLSLYLVEKYSGKPIQEKIAKMMQYQYSVNQEWPKI</sequence>
<dbReference type="EMBL" id="WMJX01000041">
    <property type="protein sequence ID" value="MTG99063.1"/>
    <property type="molecule type" value="Genomic_DNA"/>
</dbReference>
<dbReference type="RefSeq" id="WP_155093068.1">
    <property type="nucleotide sequence ID" value="NZ_WMJX01000041.1"/>
</dbReference>
<dbReference type="PANTHER" id="PTHR43130:SF3">
    <property type="entry name" value="HTH-TYPE TRANSCRIPTIONAL REGULATOR RV1931C"/>
    <property type="match status" value="1"/>
</dbReference>
<feature type="domain" description="DJ-1/PfpI" evidence="1">
    <location>
        <begin position="25"/>
        <end position="196"/>
    </location>
</feature>
<keyword evidence="3" id="KW-1185">Reference proteome</keyword>